<dbReference type="Pfam" id="PF14329">
    <property type="entry name" value="DUF4386"/>
    <property type="match status" value="1"/>
</dbReference>
<evidence type="ECO:0000256" key="1">
    <source>
        <dbReference type="SAM" id="Phobius"/>
    </source>
</evidence>
<sequence>MTSTRRSAAVAGVLFLVTHITSVTALVLYGPALDHPRFITGSGAQAPVILGAFLEVVLALSIVGTAVTLFPVVKRTSEAVALGYVGLRTLEAGVVAVGVVPMLALVTLRRDLAPHSGAVPLGQAMVALHNWTFLVGPSLVCGTNTVLLAHLLYRSRLVPRFIPVLGLIGGPLVFASGAAQMFGLIDQISVWAALAAVPVFAWEVCLALVMLIKGFRAPVAAHPVPAPSPTHPQPSTL</sequence>
<dbReference type="RefSeq" id="WP_234515394.1">
    <property type="nucleotide sequence ID" value="NZ_BAAAUF010000022.1"/>
</dbReference>
<feature type="transmembrane region" description="Helical" evidence="1">
    <location>
        <begin position="161"/>
        <end position="182"/>
    </location>
</feature>
<dbReference type="EMBL" id="BAAAUF010000022">
    <property type="protein sequence ID" value="GAA3048048.1"/>
    <property type="molecule type" value="Genomic_DNA"/>
</dbReference>
<keyword evidence="3" id="KW-1185">Reference proteome</keyword>
<reference evidence="3" key="1">
    <citation type="journal article" date="2019" name="Int. J. Syst. Evol. Microbiol.">
        <title>The Global Catalogue of Microorganisms (GCM) 10K type strain sequencing project: providing services to taxonomists for standard genome sequencing and annotation.</title>
        <authorList>
            <consortium name="The Broad Institute Genomics Platform"/>
            <consortium name="The Broad Institute Genome Sequencing Center for Infectious Disease"/>
            <person name="Wu L."/>
            <person name="Ma J."/>
        </authorList>
    </citation>
    <scope>NUCLEOTIDE SEQUENCE [LARGE SCALE GENOMIC DNA]</scope>
    <source>
        <strain evidence="3">JCM 9091</strain>
    </source>
</reference>
<keyword evidence="1" id="KW-0472">Membrane</keyword>
<dbReference type="Proteomes" id="UP001501532">
    <property type="component" value="Unassembled WGS sequence"/>
</dbReference>
<evidence type="ECO:0000313" key="3">
    <source>
        <dbReference type="Proteomes" id="UP001501532"/>
    </source>
</evidence>
<keyword evidence="1" id="KW-1133">Transmembrane helix</keyword>
<feature type="transmembrane region" description="Helical" evidence="1">
    <location>
        <begin position="49"/>
        <end position="73"/>
    </location>
</feature>
<accession>A0ABP6LJR7</accession>
<gene>
    <name evidence="2" type="ORF">GCM10010448_33990</name>
</gene>
<dbReference type="InterPro" id="IPR025495">
    <property type="entry name" value="DUF4386"/>
</dbReference>
<proteinExistence type="predicted"/>
<feature type="transmembrane region" description="Helical" evidence="1">
    <location>
        <begin position="85"/>
        <end position="108"/>
    </location>
</feature>
<evidence type="ECO:0008006" key="4">
    <source>
        <dbReference type="Google" id="ProtNLM"/>
    </source>
</evidence>
<feature type="transmembrane region" description="Helical" evidence="1">
    <location>
        <begin position="128"/>
        <end position="149"/>
    </location>
</feature>
<evidence type="ECO:0000313" key="2">
    <source>
        <dbReference type="EMBL" id="GAA3048048.1"/>
    </source>
</evidence>
<comment type="caution">
    <text evidence="2">The sequence shown here is derived from an EMBL/GenBank/DDBJ whole genome shotgun (WGS) entry which is preliminary data.</text>
</comment>
<organism evidence="2 3">
    <name type="scientific">Streptomyces glomeratus</name>
    <dbReference type="NCBI Taxonomy" id="284452"/>
    <lineage>
        <taxon>Bacteria</taxon>
        <taxon>Bacillati</taxon>
        <taxon>Actinomycetota</taxon>
        <taxon>Actinomycetes</taxon>
        <taxon>Kitasatosporales</taxon>
        <taxon>Streptomycetaceae</taxon>
        <taxon>Streptomyces</taxon>
    </lineage>
</organism>
<protein>
    <recommendedName>
        <fullName evidence="4">DUF4386 domain-containing protein</fullName>
    </recommendedName>
</protein>
<feature type="transmembrane region" description="Helical" evidence="1">
    <location>
        <begin position="188"/>
        <end position="212"/>
    </location>
</feature>
<keyword evidence="1" id="KW-0812">Transmembrane</keyword>
<name>A0ABP6LJR7_9ACTN</name>